<feature type="transmembrane region" description="Helical" evidence="1">
    <location>
        <begin position="38"/>
        <end position="61"/>
    </location>
</feature>
<gene>
    <name evidence="2" type="ORF">GCM10022261_25240</name>
</gene>
<accession>A0ABP8EM32</accession>
<keyword evidence="1" id="KW-0812">Transmembrane</keyword>
<evidence type="ECO:0000313" key="3">
    <source>
        <dbReference type="Proteomes" id="UP001501586"/>
    </source>
</evidence>
<proteinExistence type="predicted"/>
<evidence type="ECO:0000313" key="2">
    <source>
        <dbReference type="EMBL" id="GAA4284993.1"/>
    </source>
</evidence>
<keyword evidence="1" id="KW-0472">Membrane</keyword>
<evidence type="ECO:0008006" key="4">
    <source>
        <dbReference type="Google" id="ProtNLM"/>
    </source>
</evidence>
<evidence type="ECO:0000256" key="1">
    <source>
        <dbReference type="SAM" id="Phobius"/>
    </source>
</evidence>
<dbReference type="Proteomes" id="UP001501586">
    <property type="component" value="Unassembled WGS sequence"/>
</dbReference>
<name>A0ABP8EM32_9MICO</name>
<dbReference type="EMBL" id="BAABAZ010000006">
    <property type="protein sequence ID" value="GAA4284993.1"/>
    <property type="molecule type" value="Genomic_DNA"/>
</dbReference>
<protein>
    <recommendedName>
        <fullName evidence="4">Tetratricopeptide repeat protein</fullName>
    </recommendedName>
</protein>
<organism evidence="2 3">
    <name type="scientific">Brevibacterium daeguense</name>
    <dbReference type="NCBI Taxonomy" id="909936"/>
    <lineage>
        <taxon>Bacteria</taxon>
        <taxon>Bacillati</taxon>
        <taxon>Actinomycetota</taxon>
        <taxon>Actinomycetes</taxon>
        <taxon>Micrococcales</taxon>
        <taxon>Brevibacteriaceae</taxon>
        <taxon>Brevibacterium</taxon>
    </lineage>
</organism>
<keyword evidence="1" id="KW-1133">Transmembrane helix</keyword>
<keyword evidence="3" id="KW-1185">Reference proteome</keyword>
<comment type="caution">
    <text evidence="2">The sequence shown here is derived from an EMBL/GenBank/DDBJ whole genome shotgun (WGS) entry which is preliminary data.</text>
</comment>
<sequence>MSKAKIGALVIAVLLAVYLVFTLQRGWIMITDESPVAKFLGIALIALPVIGAWALISELLFGTRMQRLGGMLEAEGGLPEDNLPRTPGGRVDRTAADAEFARYRAETEAAPEDWRSWFRLSCAYDVAGDRRRARQTMRRAISLERTGR</sequence>
<reference evidence="3" key="1">
    <citation type="journal article" date="2019" name="Int. J. Syst. Evol. Microbiol.">
        <title>The Global Catalogue of Microorganisms (GCM) 10K type strain sequencing project: providing services to taxonomists for standard genome sequencing and annotation.</title>
        <authorList>
            <consortium name="The Broad Institute Genomics Platform"/>
            <consortium name="The Broad Institute Genome Sequencing Center for Infectious Disease"/>
            <person name="Wu L."/>
            <person name="Ma J."/>
        </authorList>
    </citation>
    <scope>NUCLEOTIDE SEQUENCE [LARGE SCALE GENOMIC DNA]</scope>
    <source>
        <strain evidence="3">JCM 17458</strain>
    </source>
</reference>
<dbReference type="RefSeq" id="WP_236862954.1">
    <property type="nucleotide sequence ID" value="NZ_BAABAZ010000006.1"/>
</dbReference>